<name>A0ABV7X8C4_9SPHN</name>
<keyword evidence="6" id="KW-0479">Metal-binding</keyword>
<gene>
    <name evidence="6" type="primary">nfi</name>
    <name evidence="7" type="ORF">ACFOMD_02950</name>
</gene>
<feature type="binding site" evidence="6">
    <location>
        <position position="114"/>
    </location>
    <ligand>
        <name>Mg(2+)</name>
        <dbReference type="ChEBI" id="CHEBI:18420"/>
    </ligand>
</feature>
<dbReference type="HAMAP" id="MF_00801">
    <property type="entry name" value="Endonuclease_5"/>
    <property type="match status" value="1"/>
</dbReference>
<evidence type="ECO:0000313" key="8">
    <source>
        <dbReference type="Proteomes" id="UP001595615"/>
    </source>
</evidence>
<keyword evidence="5 6" id="KW-0378">Hydrolase</keyword>
<keyword evidence="4 6" id="KW-0255">Endonuclease</keyword>
<dbReference type="PANTHER" id="PTHR28511">
    <property type="entry name" value="ENDONUCLEASE V"/>
    <property type="match status" value="1"/>
</dbReference>
<comment type="catalytic activity">
    <reaction evidence="6">
        <text>Endonucleolytic cleavage at apurinic or apyrimidinic sites to products with a 5'-phosphate.</text>
        <dbReference type="EC" id="3.1.21.7"/>
    </reaction>
</comment>
<dbReference type="Pfam" id="PF04493">
    <property type="entry name" value="Endonuclease_5"/>
    <property type="match status" value="1"/>
</dbReference>
<dbReference type="Proteomes" id="UP001595615">
    <property type="component" value="Unassembled WGS sequence"/>
</dbReference>
<evidence type="ECO:0000313" key="7">
    <source>
        <dbReference type="EMBL" id="MFC3711512.1"/>
    </source>
</evidence>
<evidence type="ECO:0000256" key="1">
    <source>
        <dbReference type="ARBA" id="ARBA00004496"/>
    </source>
</evidence>
<feature type="site" description="Interaction with target DNA" evidence="6">
    <location>
        <position position="84"/>
    </location>
</feature>
<comment type="caution">
    <text evidence="7">The sequence shown here is derived from an EMBL/GenBank/DDBJ whole genome shotgun (WGS) entry which is preliminary data.</text>
</comment>
<accession>A0ABV7X8C4</accession>
<dbReference type="RefSeq" id="WP_380856558.1">
    <property type="nucleotide sequence ID" value="NZ_JBHRXV010000001.1"/>
</dbReference>
<keyword evidence="2 6" id="KW-0963">Cytoplasm</keyword>
<dbReference type="PANTHER" id="PTHR28511:SF1">
    <property type="entry name" value="ENDONUCLEASE V"/>
    <property type="match status" value="1"/>
</dbReference>
<keyword evidence="6" id="KW-0460">Magnesium</keyword>
<sequence>MPTTPTNWLYPPDLTVATEVQRELASRVIAEDDFGPINTVGGTDISCRPRDPKAQVHAAIVTCDWPSLTRREVATASDLPRFPYVSGYLGFRESPVLVDAFAKLARKPDLLFVDGQGLSHPRGFGIACQLGVLLDVPAIGVGKSVLVGTPAAPLGPDPGDRVPMVWKGRTVGMALRTRPRANPLYISAGHRISLESAVEHVLAATRGYRLPEPTRRAHDAAGELRRSVEGDVAGLIG</sequence>
<dbReference type="GO" id="GO:0004519">
    <property type="term" value="F:endonuclease activity"/>
    <property type="evidence" value="ECO:0007669"/>
    <property type="project" value="UniProtKB-KW"/>
</dbReference>
<keyword evidence="8" id="KW-1185">Reference proteome</keyword>
<feature type="binding site" evidence="6">
    <location>
        <position position="44"/>
    </location>
    <ligand>
        <name>Mg(2+)</name>
        <dbReference type="ChEBI" id="CHEBI:18420"/>
    </ligand>
</feature>
<organism evidence="7 8">
    <name type="scientific">Sphingoaurantiacus capsulatus</name>
    <dbReference type="NCBI Taxonomy" id="1771310"/>
    <lineage>
        <taxon>Bacteria</taxon>
        <taxon>Pseudomonadati</taxon>
        <taxon>Pseudomonadota</taxon>
        <taxon>Alphaproteobacteria</taxon>
        <taxon>Sphingomonadales</taxon>
        <taxon>Sphingosinicellaceae</taxon>
        <taxon>Sphingoaurantiacus</taxon>
    </lineage>
</organism>
<dbReference type="CDD" id="cd06559">
    <property type="entry name" value="Endonuclease_V"/>
    <property type="match status" value="1"/>
</dbReference>
<dbReference type="InterPro" id="IPR007581">
    <property type="entry name" value="Endonuclease-V"/>
</dbReference>
<proteinExistence type="inferred from homology"/>
<evidence type="ECO:0000256" key="6">
    <source>
        <dbReference type="HAMAP-Rule" id="MF_00801"/>
    </source>
</evidence>
<comment type="similarity">
    <text evidence="6">Belongs to the endonuclease V family.</text>
</comment>
<keyword evidence="3 6" id="KW-0540">Nuclease</keyword>
<keyword evidence="6" id="KW-0234">DNA repair</keyword>
<comment type="cofactor">
    <cofactor evidence="6">
        <name>Mg(2+)</name>
        <dbReference type="ChEBI" id="CHEBI:18420"/>
    </cofactor>
</comment>
<comment type="function">
    <text evidence="6">DNA repair enzyme involved in the repair of deaminated bases. Selectively cleaves double-stranded DNA at the second phosphodiester bond 3' to a deoxyinosine leaving behind the intact lesion on the nicked DNA.</text>
</comment>
<evidence type="ECO:0000256" key="2">
    <source>
        <dbReference type="ARBA" id="ARBA00022490"/>
    </source>
</evidence>
<comment type="subcellular location">
    <subcellularLocation>
        <location evidence="1 6">Cytoplasm</location>
    </subcellularLocation>
</comment>
<evidence type="ECO:0000256" key="3">
    <source>
        <dbReference type="ARBA" id="ARBA00022722"/>
    </source>
</evidence>
<keyword evidence="6" id="KW-0227">DNA damage</keyword>
<dbReference type="Gene3D" id="3.30.2170.10">
    <property type="entry name" value="archaeoglobus fulgidus dsm 4304 superfamily"/>
    <property type="match status" value="1"/>
</dbReference>
<protein>
    <recommendedName>
        <fullName evidence="6">Endonuclease V</fullName>
        <ecNumber evidence="6">3.1.21.7</ecNumber>
    </recommendedName>
    <alternativeName>
        <fullName evidence="6">Deoxyinosine 3'endonuclease</fullName>
    </alternativeName>
    <alternativeName>
        <fullName evidence="6">Deoxyribonuclease V</fullName>
        <shortName evidence="6">DNase V</shortName>
    </alternativeName>
</protein>
<dbReference type="EMBL" id="JBHRXV010000001">
    <property type="protein sequence ID" value="MFC3711512.1"/>
    <property type="molecule type" value="Genomic_DNA"/>
</dbReference>
<reference evidence="8" key="1">
    <citation type="journal article" date="2019" name="Int. J. Syst. Evol. Microbiol.">
        <title>The Global Catalogue of Microorganisms (GCM) 10K type strain sequencing project: providing services to taxonomists for standard genome sequencing and annotation.</title>
        <authorList>
            <consortium name="The Broad Institute Genomics Platform"/>
            <consortium name="The Broad Institute Genome Sequencing Center for Infectious Disease"/>
            <person name="Wu L."/>
            <person name="Ma J."/>
        </authorList>
    </citation>
    <scope>NUCLEOTIDE SEQUENCE [LARGE SCALE GENOMIC DNA]</scope>
    <source>
        <strain evidence="8">KCTC 42644</strain>
    </source>
</reference>
<evidence type="ECO:0000256" key="5">
    <source>
        <dbReference type="ARBA" id="ARBA00022801"/>
    </source>
</evidence>
<dbReference type="EC" id="3.1.21.7" evidence="6"/>
<evidence type="ECO:0000256" key="4">
    <source>
        <dbReference type="ARBA" id="ARBA00022759"/>
    </source>
</evidence>